<dbReference type="STRING" id="1036612.A0A1L9THQ1"/>
<dbReference type="OrthoDB" id="4158087at2759"/>
<evidence type="ECO:0000313" key="1">
    <source>
        <dbReference type="EMBL" id="OJJ58925.1"/>
    </source>
</evidence>
<reference evidence="2" key="1">
    <citation type="journal article" date="2017" name="Genome Biol.">
        <title>Comparative genomics reveals high biological diversity and specific adaptations in the industrially and medically important fungal genus Aspergillus.</title>
        <authorList>
            <person name="de Vries R.P."/>
            <person name="Riley R."/>
            <person name="Wiebenga A."/>
            <person name="Aguilar-Osorio G."/>
            <person name="Amillis S."/>
            <person name="Uchima C.A."/>
            <person name="Anderluh G."/>
            <person name="Asadollahi M."/>
            <person name="Askin M."/>
            <person name="Barry K."/>
            <person name="Battaglia E."/>
            <person name="Bayram O."/>
            <person name="Benocci T."/>
            <person name="Braus-Stromeyer S.A."/>
            <person name="Caldana C."/>
            <person name="Canovas D."/>
            <person name="Cerqueira G.C."/>
            <person name="Chen F."/>
            <person name="Chen W."/>
            <person name="Choi C."/>
            <person name="Clum A."/>
            <person name="Dos Santos R.A."/>
            <person name="Damasio A.R."/>
            <person name="Diallinas G."/>
            <person name="Emri T."/>
            <person name="Fekete E."/>
            <person name="Flipphi M."/>
            <person name="Freyberg S."/>
            <person name="Gallo A."/>
            <person name="Gournas C."/>
            <person name="Habgood R."/>
            <person name="Hainaut M."/>
            <person name="Harispe M.L."/>
            <person name="Henrissat B."/>
            <person name="Hilden K.S."/>
            <person name="Hope R."/>
            <person name="Hossain A."/>
            <person name="Karabika E."/>
            <person name="Karaffa L."/>
            <person name="Karanyi Z."/>
            <person name="Krasevec N."/>
            <person name="Kuo A."/>
            <person name="Kusch H."/>
            <person name="LaButti K."/>
            <person name="Lagendijk E.L."/>
            <person name="Lapidus A."/>
            <person name="Levasseur A."/>
            <person name="Lindquist E."/>
            <person name="Lipzen A."/>
            <person name="Logrieco A.F."/>
            <person name="MacCabe A."/>
            <person name="Maekelae M.R."/>
            <person name="Malavazi I."/>
            <person name="Melin P."/>
            <person name="Meyer V."/>
            <person name="Mielnichuk N."/>
            <person name="Miskei M."/>
            <person name="Molnar A.P."/>
            <person name="Mule G."/>
            <person name="Ngan C.Y."/>
            <person name="Orejas M."/>
            <person name="Orosz E."/>
            <person name="Ouedraogo J.P."/>
            <person name="Overkamp K.M."/>
            <person name="Park H.-S."/>
            <person name="Perrone G."/>
            <person name="Piumi F."/>
            <person name="Punt P.J."/>
            <person name="Ram A.F."/>
            <person name="Ramon A."/>
            <person name="Rauscher S."/>
            <person name="Record E."/>
            <person name="Riano-Pachon D.M."/>
            <person name="Robert V."/>
            <person name="Roehrig J."/>
            <person name="Ruller R."/>
            <person name="Salamov A."/>
            <person name="Salih N.S."/>
            <person name="Samson R.A."/>
            <person name="Sandor E."/>
            <person name="Sanguinetti M."/>
            <person name="Schuetze T."/>
            <person name="Sepcic K."/>
            <person name="Shelest E."/>
            <person name="Sherlock G."/>
            <person name="Sophianopoulou V."/>
            <person name="Squina F.M."/>
            <person name="Sun H."/>
            <person name="Susca A."/>
            <person name="Todd R.B."/>
            <person name="Tsang A."/>
            <person name="Unkles S.E."/>
            <person name="van de Wiele N."/>
            <person name="van Rossen-Uffink D."/>
            <person name="Oliveira J.V."/>
            <person name="Vesth T.C."/>
            <person name="Visser J."/>
            <person name="Yu J.-H."/>
            <person name="Zhou M."/>
            <person name="Andersen M.R."/>
            <person name="Archer D.B."/>
            <person name="Baker S.E."/>
            <person name="Benoit I."/>
            <person name="Brakhage A.A."/>
            <person name="Braus G.H."/>
            <person name="Fischer R."/>
            <person name="Frisvad J.C."/>
            <person name="Goldman G.H."/>
            <person name="Houbraken J."/>
            <person name="Oakley B."/>
            <person name="Pocsi I."/>
            <person name="Scazzocchio C."/>
            <person name="Seiboth B."/>
            <person name="vanKuyk P.A."/>
            <person name="Wortman J."/>
            <person name="Dyer P.S."/>
            <person name="Grigoriev I.V."/>
        </authorList>
    </citation>
    <scope>NUCLEOTIDE SEQUENCE [LARGE SCALE GENOMIC DNA]</scope>
    <source>
        <strain evidence="2">CBS 593.65</strain>
    </source>
</reference>
<dbReference type="GeneID" id="63756680"/>
<evidence type="ECO:0008006" key="3">
    <source>
        <dbReference type="Google" id="ProtNLM"/>
    </source>
</evidence>
<dbReference type="Proteomes" id="UP000184356">
    <property type="component" value="Unassembled WGS sequence"/>
</dbReference>
<name>A0A1L9THQ1_9EURO</name>
<proteinExistence type="predicted"/>
<sequence length="496" mass="55603">MTFEFIDNSVAIDHAARRRIRTHAATGKNTNKTLSRSSKAVVLKKDNYASPFRTPAIIRKALRSTSDRTGDAEVVGIERPVSDGVLFPIPVPARSKGLVREGVKALFFFSGARYNPELDGALEMPDHMGSVWVRYFFLDEAYFHCSVATTILCSKNLVNETTQGMYHIACTYRIIQERLMSATDATSDMTIAILVVMSQYERLQGQYERGYVHIQGLRRMIELRGGVKQFGSECCGVILKVLRADLEYALQLGSRTLFGIQGIEYLRTLRSVCSDYETRPNGQLNNCGTDRVLQDFLREDLWTTSECVRSVAVMLNEAGAGQRQKLGADEFHHTILYLGFSLLHINPLRSSSESNSTPAPNMSILEQAIHLGLIAFLVSFLRGLDQRISDKPLLSHRLRLTIKDLMLSVETGQGSKVIKCVLLWTLFIGSVAVFKPSDGEWLIPTTRTAMQALDLSTWEDVRQVLAAFPWVYALHDRTGIVLCSTQKFLEIPHQSN</sequence>
<evidence type="ECO:0000313" key="2">
    <source>
        <dbReference type="Proteomes" id="UP000184356"/>
    </source>
</evidence>
<protein>
    <recommendedName>
        <fullName evidence="3">Transcription factor domain-containing protein</fullName>
    </recommendedName>
</protein>
<dbReference type="PANTHER" id="PTHR37540:SF9">
    <property type="entry name" value="ZN(2)-C6 FUNGAL-TYPE DOMAIN-CONTAINING PROTEIN"/>
    <property type="match status" value="1"/>
</dbReference>
<accession>A0A1L9THQ1</accession>
<gene>
    <name evidence="1" type="ORF">ASPSYDRAFT_132512</name>
</gene>
<dbReference type="AlphaFoldDB" id="A0A1L9THQ1"/>
<dbReference type="VEuPathDB" id="FungiDB:ASPSYDRAFT_132512"/>
<dbReference type="RefSeq" id="XP_040702731.1">
    <property type="nucleotide sequence ID" value="XM_040840607.1"/>
</dbReference>
<keyword evidence="2" id="KW-1185">Reference proteome</keyword>
<organism evidence="1 2">
    <name type="scientific">Aspergillus sydowii CBS 593.65</name>
    <dbReference type="NCBI Taxonomy" id="1036612"/>
    <lineage>
        <taxon>Eukaryota</taxon>
        <taxon>Fungi</taxon>
        <taxon>Dikarya</taxon>
        <taxon>Ascomycota</taxon>
        <taxon>Pezizomycotina</taxon>
        <taxon>Eurotiomycetes</taxon>
        <taxon>Eurotiomycetidae</taxon>
        <taxon>Eurotiales</taxon>
        <taxon>Aspergillaceae</taxon>
        <taxon>Aspergillus</taxon>
        <taxon>Aspergillus subgen. Nidulantes</taxon>
    </lineage>
</organism>
<dbReference type="PANTHER" id="PTHR37540">
    <property type="entry name" value="TRANSCRIPTION FACTOR (ACR-2), PUTATIVE-RELATED-RELATED"/>
    <property type="match status" value="1"/>
</dbReference>
<dbReference type="EMBL" id="KV878586">
    <property type="protein sequence ID" value="OJJ58925.1"/>
    <property type="molecule type" value="Genomic_DNA"/>
</dbReference>